<keyword evidence="4" id="KW-0472">Membrane</keyword>
<feature type="chain" id="PRO_5024357646" description="Bifunctional inhibitor/plant lipid transfer protein/seed storage helical domain-containing protein" evidence="9">
    <location>
        <begin position="23"/>
        <end position="98"/>
    </location>
</feature>
<dbReference type="InterPro" id="IPR036312">
    <property type="entry name" value="Bifun_inhib/LTP/seed_sf"/>
</dbReference>
<gene>
    <name evidence="11" type="ORF">FH972_019634</name>
</gene>
<dbReference type="EMBL" id="CM017328">
    <property type="protein sequence ID" value="KAE8124780.1"/>
    <property type="molecule type" value="Genomic_DNA"/>
</dbReference>
<comment type="subcellular location">
    <subcellularLocation>
        <location evidence="1">Cell membrane</location>
        <topology evidence="1">Lipid-anchor</topology>
        <topology evidence="1">GPI-anchor</topology>
    </subcellularLocation>
</comment>
<keyword evidence="6" id="KW-1015">Disulfide bond</keyword>
<dbReference type="InterPro" id="IPR016140">
    <property type="entry name" value="Bifunc_inhib/LTP/seed_store"/>
</dbReference>
<evidence type="ECO:0000313" key="11">
    <source>
        <dbReference type="EMBL" id="KAE8124780.1"/>
    </source>
</evidence>
<evidence type="ECO:0000259" key="10">
    <source>
        <dbReference type="Pfam" id="PF14368"/>
    </source>
</evidence>
<organism evidence="11 12">
    <name type="scientific">Carpinus fangiana</name>
    <dbReference type="NCBI Taxonomy" id="176857"/>
    <lineage>
        <taxon>Eukaryota</taxon>
        <taxon>Viridiplantae</taxon>
        <taxon>Streptophyta</taxon>
        <taxon>Embryophyta</taxon>
        <taxon>Tracheophyta</taxon>
        <taxon>Spermatophyta</taxon>
        <taxon>Magnoliopsida</taxon>
        <taxon>eudicotyledons</taxon>
        <taxon>Gunneridae</taxon>
        <taxon>Pentapetalae</taxon>
        <taxon>rosids</taxon>
        <taxon>fabids</taxon>
        <taxon>Fagales</taxon>
        <taxon>Betulaceae</taxon>
        <taxon>Carpinus</taxon>
    </lineage>
</organism>
<protein>
    <recommendedName>
        <fullName evidence="10">Bifunctional inhibitor/plant lipid transfer protein/seed storage helical domain-containing protein</fullName>
    </recommendedName>
</protein>
<dbReference type="CDD" id="cd00010">
    <property type="entry name" value="AAI_LTSS"/>
    <property type="match status" value="1"/>
</dbReference>
<sequence length="98" mass="10714">MASKHILEWFLLFSSWVFMGYSEIGLGTALQGGSSVGANSTQCLLKLFPCQAYLKPPSTPPPACCVPLKEMVSDDPKCLCDVFNNPDLMKSLNITNVR</sequence>
<evidence type="ECO:0000313" key="12">
    <source>
        <dbReference type="Proteomes" id="UP000327013"/>
    </source>
</evidence>
<dbReference type="GO" id="GO:0005886">
    <property type="term" value="C:plasma membrane"/>
    <property type="evidence" value="ECO:0007669"/>
    <property type="project" value="UniProtKB-SubCell"/>
</dbReference>
<dbReference type="Proteomes" id="UP000327013">
    <property type="component" value="Chromosome 8"/>
</dbReference>
<dbReference type="SUPFAM" id="SSF47699">
    <property type="entry name" value="Bifunctional inhibitor/lipid-transfer protein/seed storage 2S albumin"/>
    <property type="match status" value="1"/>
</dbReference>
<dbReference type="OrthoDB" id="1925812at2759"/>
<feature type="domain" description="Bifunctional inhibitor/plant lipid transfer protein/seed storage helical" evidence="10">
    <location>
        <begin position="38"/>
        <end position="95"/>
    </location>
</feature>
<comment type="similarity">
    <text evidence="2">Belongs to the plant LTP family.</text>
</comment>
<feature type="signal peptide" evidence="9">
    <location>
        <begin position="1"/>
        <end position="22"/>
    </location>
</feature>
<keyword evidence="8" id="KW-0449">Lipoprotein</keyword>
<keyword evidence="12" id="KW-1185">Reference proteome</keyword>
<dbReference type="InterPro" id="IPR043325">
    <property type="entry name" value="LTSS"/>
</dbReference>
<dbReference type="Gene3D" id="1.10.110.10">
    <property type="entry name" value="Plant lipid-transfer and hydrophobic proteins"/>
    <property type="match status" value="1"/>
</dbReference>
<evidence type="ECO:0000256" key="8">
    <source>
        <dbReference type="ARBA" id="ARBA00023288"/>
    </source>
</evidence>
<evidence type="ECO:0000256" key="5">
    <source>
        <dbReference type="ARBA" id="ARBA00022729"/>
    </source>
</evidence>
<dbReference type="GO" id="GO:0098552">
    <property type="term" value="C:side of membrane"/>
    <property type="evidence" value="ECO:0007669"/>
    <property type="project" value="UniProtKB-KW"/>
</dbReference>
<dbReference type="PANTHER" id="PTHR33044">
    <property type="entry name" value="BIFUNCTIONAL INHIBITOR/LIPID-TRANSFER PROTEIN/SEED STORAGE 2S ALBUMIN SUPERFAMILY PROTEIN-RELATED"/>
    <property type="match status" value="1"/>
</dbReference>
<reference evidence="11 12" key="1">
    <citation type="submission" date="2019-06" db="EMBL/GenBank/DDBJ databases">
        <title>A chromosomal-level reference genome of Carpinus fangiana (Coryloideae, Betulaceae).</title>
        <authorList>
            <person name="Yang X."/>
            <person name="Wang Z."/>
            <person name="Zhang L."/>
            <person name="Hao G."/>
            <person name="Liu J."/>
            <person name="Yang Y."/>
        </authorList>
    </citation>
    <scope>NUCLEOTIDE SEQUENCE [LARGE SCALE GENOMIC DNA]</scope>
    <source>
        <strain evidence="11">Cfa_2016G</strain>
        <tissue evidence="11">Leaf</tissue>
    </source>
</reference>
<dbReference type="AlphaFoldDB" id="A0A5N6RTZ0"/>
<keyword evidence="7" id="KW-0325">Glycoprotein</keyword>
<evidence type="ECO:0000256" key="4">
    <source>
        <dbReference type="ARBA" id="ARBA00022622"/>
    </source>
</evidence>
<accession>A0A5N6RTZ0</accession>
<evidence type="ECO:0000256" key="1">
    <source>
        <dbReference type="ARBA" id="ARBA00004609"/>
    </source>
</evidence>
<evidence type="ECO:0000256" key="9">
    <source>
        <dbReference type="SAM" id="SignalP"/>
    </source>
</evidence>
<evidence type="ECO:0000256" key="3">
    <source>
        <dbReference type="ARBA" id="ARBA00022475"/>
    </source>
</evidence>
<evidence type="ECO:0000256" key="7">
    <source>
        <dbReference type="ARBA" id="ARBA00023180"/>
    </source>
</evidence>
<name>A0A5N6RTZ0_9ROSI</name>
<dbReference type="Pfam" id="PF14368">
    <property type="entry name" value="LTP_2"/>
    <property type="match status" value="1"/>
</dbReference>
<keyword evidence="4" id="KW-0336">GPI-anchor</keyword>
<evidence type="ECO:0000256" key="2">
    <source>
        <dbReference type="ARBA" id="ARBA00009748"/>
    </source>
</evidence>
<keyword evidence="3" id="KW-1003">Cell membrane</keyword>
<evidence type="ECO:0000256" key="6">
    <source>
        <dbReference type="ARBA" id="ARBA00023157"/>
    </source>
</evidence>
<keyword evidence="5 9" id="KW-0732">Signal</keyword>
<proteinExistence type="inferred from homology"/>